<keyword evidence="3" id="KW-1185">Reference proteome</keyword>
<evidence type="ECO:0000256" key="1">
    <source>
        <dbReference type="SAM" id="MobiDB-lite"/>
    </source>
</evidence>
<name>A0ABP7JGE2_9ACTN</name>
<reference evidence="3" key="1">
    <citation type="journal article" date="2019" name="Int. J. Syst. Evol. Microbiol.">
        <title>The Global Catalogue of Microorganisms (GCM) 10K type strain sequencing project: providing services to taxonomists for standard genome sequencing and annotation.</title>
        <authorList>
            <consortium name="The Broad Institute Genomics Platform"/>
            <consortium name="The Broad Institute Genome Sequencing Center for Infectious Disease"/>
            <person name="Wu L."/>
            <person name="Ma J."/>
        </authorList>
    </citation>
    <scope>NUCLEOTIDE SEQUENCE [LARGE SCALE GENOMIC DNA]</scope>
    <source>
        <strain evidence="3">JCM 16908</strain>
    </source>
</reference>
<dbReference type="Proteomes" id="UP001500888">
    <property type="component" value="Unassembled WGS sequence"/>
</dbReference>
<evidence type="ECO:0000313" key="2">
    <source>
        <dbReference type="EMBL" id="GAA3843951.1"/>
    </source>
</evidence>
<feature type="compositionally biased region" description="Basic and acidic residues" evidence="1">
    <location>
        <begin position="53"/>
        <end position="62"/>
    </location>
</feature>
<accession>A0ABP7JGE2</accession>
<feature type="region of interest" description="Disordered" evidence="1">
    <location>
        <begin position="39"/>
        <end position="86"/>
    </location>
</feature>
<comment type="caution">
    <text evidence="2">The sequence shown here is derived from an EMBL/GenBank/DDBJ whole genome shotgun (WGS) entry which is preliminary data.</text>
</comment>
<organism evidence="2 3">
    <name type="scientific">Sphaerisporangium flaviroseum</name>
    <dbReference type="NCBI Taxonomy" id="509199"/>
    <lineage>
        <taxon>Bacteria</taxon>
        <taxon>Bacillati</taxon>
        <taxon>Actinomycetota</taxon>
        <taxon>Actinomycetes</taxon>
        <taxon>Streptosporangiales</taxon>
        <taxon>Streptosporangiaceae</taxon>
        <taxon>Sphaerisporangium</taxon>
    </lineage>
</organism>
<proteinExistence type="predicted"/>
<protein>
    <submittedName>
        <fullName evidence="2">Uncharacterized protein</fullName>
    </submittedName>
</protein>
<evidence type="ECO:0000313" key="3">
    <source>
        <dbReference type="Proteomes" id="UP001500888"/>
    </source>
</evidence>
<dbReference type="EMBL" id="BAAAZR010000059">
    <property type="protein sequence ID" value="GAA3843951.1"/>
    <property type="molecule type" value="Genomic_DNA"/>
</dbReference>
<sequence>MVEADSTQYLPPLVVVRLLLQVLKVRDVDEIIAHVTGDNGEFISPRDTAGQEAVDRFRRGEDPASAFGGGDPSQPGQDPAREPVTV</sequence>
<gene>
    <name evidence="2" type="ORF">GCM10022226_78690</name>
</gene>